<evidence type="ECO:0000256" key="1">
    <source>
        <dbReference type="SAM" id="Phobius"/>
    </source>
</evidence>
<feature type="transmembrane region" description="Helical" evidence="1">
    <location>
        <begin position="12"/>
        <end position="32"/>
    </location>
</feature>
<dbReference type="EMBL" id="BAAAGX010000006">
    <property type="protein sequence ID" value="GAA0231230.1"/>
    <property type="molecule type" value="Genomic_DNA"/>
</dbReference>
<evidence type="ECO:0000313" key="4">
    <source>
        <dbReference type="Proteomes" id="UP001500967"/>
    </source>
</evidence>
<keyword evidence="1" id="KW-0472">Membrane</keyword>
<sequence length="133" mass="13743">MGRPPDHDDRGAAAIELAIILPILLVMIFGIIDFGRIINTQMALTEASREAARAYAFGQTPANSLSRAQLITGDSTTAIDSSVPCPAAGATAANTASVTLRQTYTYITPIMALLGTAGSTRTLKSTGVMACVG</sequence>
<keyword evidence="1" id="KW-1133">Transmembrane helix</keyword>
<dbReference type="Proteomes" id="UP001500967">
    <property type="component" value="Unassembled WGS sequence"/>
</dbReference>
<comment type="caution">
    <text evidence="3">The sequence shown here is derived from an EMBL/GenBank/DDBJ whole genome shotgun (WGS) entry which is preliminary data.</text>
</comment>
<reference evidence="3 4" key="1">
    <citation type="journal article" date="2019" name="Int. J. Syst. Evol. Microbiol.">
        <title>The Global Catalogue of Microorganisms (GCM) 10K type strain sequencing project: providing services to taxonomists for standard genome sequencing and annotation.</title>
        <authorList>
            <consortium name="The Broad Institute Genomics Platform"/>
            <consortium name="The Broad Institute Genome Sequencing Center for Infectious Disease"/>
            <person name="Wu L."/>
            <person name="Ma J."/>
        </authorList>
    </citation>
    <scope>NUCLEOTIDE SEQUENCE [LARGE SCALE GENOMIC DNA]</scope>
    <source>
        <strain evidence="3 4">JCM 10425</strain>
    </source>
</reference>
<proteinExistence type="predicted"/>
<dbReference type="RefSeq" id="WP_344648053.1">
    <property type="nucleotide sequence ID" value="NZ_BAAAGX010000006.1"/>
</dbReference>
<feature type="domain" description="TadE-like" evidence="2">
    <location>
        <begin position="11"/>
        <end position="53"/>
    </location>
</feature>
<gene>
    <name evidence="3" type="ORF">GCM10009539_15820</name>
</gene>
<name>A0ABN0TVG3_9ACTN</name>
<accession>A0ABN0TVG3</accession>
<organism evidence="3 4">
    <name type="scientific">Cryptosporangium japonicum</name>
    <dbReference type="NCBI Taxonomy" id="80872"/>
    <lineage>
        <taxon>Bacteria</taxon>
        <taxon>Bacillati</taxon>
        <taxon>Actinomycetota</taxon>
        <taxon>Actinomycetes</taxon>
        <taxon>Cryptosporangiales</taxon>
        <taxon>Cryptosporangiaceae</taxon>
        <taxon>Cryptosporangium</taxon>
    </lineage>
</organism>
<dbReference type="Pfam" id="PF07811">
    <property type="entry name" value="TadE"/>
    <property type="match status" value="1"/>
</dbReference>
<protein>
    <submittedName>
        <fullName evidence="3">Pilus assembly protein</fullName>
    </submittedName>
</protein>
<keyword evidence="1" id="KW-0812">Transmembrane</keyword>
<evidence type="ECO:0000313" key="3">
    <source>
        <dbReference type="EMBL" id="GAA0231230.1"/>
    </source>
</evidence>
<dbReference type="InterPro" id="IPR012495">
    <property type="entry name" value="TadE-like_dom"/>
</dbReference>
<keyword evidence="4" id="KW-1185">Reference proteome</keyword>
<evidence type="ECO:0000259" key="2">
    <source>
        <dbReference type="Pfam" id="PF07811"/>
    </source>
</evidence>